<sequence length="266" mass="29432">MLRDAIFRFWSVCCFAAAVVLGGAEAQTQFPDPAADRNQVIGQRLCDVFGTRDTPRPGDTLASSLPPEARAISIRNPGFGFTYADGLTPKGVYIVAGLREGHPITMRGQTKGKTDPVIGWTSYGCAGMETSDPRRYPTRPDGSTGYAIAQNKENYLYQVIEGELRPNQHYLLQVEVYARDDFDSVEPDEILFDLLAGDGTPIQSVGVHRWVPAPDPESRFSVATISLVTGPEQPEGDLMIRVGLNTERKRVRVNFDNLRLWAVERE</sequence>
<dbReference type="EMBL" id="JACHGY010000001">
    <property type="protein sequence ID" value="MBB6431583.1"/>
    <property type="molecule type" value="Genomic_DNA"/>
</dbReference>
<feature type="chain" id="PRO_5031300258" evidence="1">
    <location>
        <begin position="27"/>
        <end position="266"/>
    </location>
</feature>
<keyword evidence="3" id="KW-1185">Reference proteome</keyword>
<evidence type="ECO:0000256" key="1">
    <source>
        <dbReference type="SAM" id="SignalP"/>
    </source>
</evidence>
<dbReference type="Pfam" id="PF22825">
    <property type="entry name" value="HpiC1-like"/>
    <property type="match status" value="1"/>
</dbReference>
<gene>
    <name evidence="2" type="ORF">HNQ40_003389</name>
</gene>
<accession>A0A7X0LN24</accession>
<protein>
    <submittedName>
        <fullName evidence="2">Uncharacterized protein</fullName>
    </submittedName>
</protein>
<feature type="signal peptide" evidence="1">
    <location>
        <begin position="1"/>
        <end position="26"/>
    </location>
</feature>
<name>A0A7X0LN24_9BACT</name>
<evidence type="ECO:0000313" key="3">
    <source>
        <dbReference type="Proteomes" id="UP000541810"/>
    </source>
</evidence>
<dbReference type="InterPro" id="IPR054720">
    <property type="entry name" value="HpiC1"/>
</dbReference>
<dbReference type="AlphaFoldDB" id="A0A7X0LN24"/>
<evidence type="ECO:0000313" key="2">
    <source>
        <dbReference type="EMBL" id="MBB6431583.1"/>
    </source>
</evidence>
<organism evidence="2 3">
    <name type="scientific">Algisphaera agarilytica</name>
    <dbReference type="NCBI Taxonomy" id="1385975"/>
    <lineage>
        <taxon>Bacteria</taxon>
        <taxon>Pseudomonadati</taxon>
        <taxon>Planctomycetota</taxon>
        <taxon>Phycisphaerae</taxon>
        <taxon>Phycisphaerales</taxon>
        <taxon>Phycisphaeraceae</taxon>
        <taxon>Algisphaera</taxon>
    </lineage>
</organism>
<proteinExistence type="predicted"/>
<dbReference type="Proteomes" id="UP000541810">
    <property type="component" value="Unassembled WGS sequence"/>
</dbReference>
<reference evidence="2 3" key="1">
    <citation type="submission" date="2020-08" db="EMBL/GenBank/DDBJ databases">
        <title>Genomic Encyclopedia of Type Strains, Phase IV (KMG-IV): sequencing the most valuable type-strain genomes for metagenomic binning, comparative biology and taxonomic classification.</title>
        <authorList>
            <person name="Goeker M."/>
        </authorList>
    </citation>
    <scope>NUCLEOTIDE SEQUENCE [LARGE SCALE GENOMIC DNA]</scope>
    <source>
        <strain evidence="2 3">DSM 103725</strain>
    </source>
</reference>
<keyword evidence="1" id="KW-0732">Signal</keyword>
<comment type="caution">
    <text evidence="2">The sequence shown here is derived from an EMBL/GenBank/DDBJ whole genome shotgun (WGS) entry which is preliminary data.</text>
</comment>